<comment type="caution">
    <text evidence="2">The sequence shown here is derived from an EMBL/GenBank/DDBJ whole genome shotgun (WGS) entry which is preliminary data.</text>
</comment>
<dbReference type="EMBL" id="JAAKZG010000005">
    <property type="protein sequence ID" value="NGN42363.1"/>
    <property type="molecule type" value="Genomic_DNA"/>
</dbReference>
<feature type="transmembrane region" description="Helical" evidence="1">
    <location>
        <begin position="109"/>
        <end position="130"/>
    </location>
</feature>
<accession>A0A7C9V8D6</accession>
<keyword evidence="1" id="KW-0812">Transmembrane</keyword>
<keyword evidence="1" id="KW-0472">Membrane</keyword>
<proteinExistence type="predicted"/>
<protein>
    <recommendedName>
        <fullName evidence="4">Mll5186 protein</fullName>
    </recommendedName>
</protein>
<sequence>MQQTISSTEAVVPSESSSSAVSWAAIIAGAVAASSLTLLLIVLGSGLGLSSVSPWSGSGVSMTTFAVSTAIWLIIVQWFSSAFGGYIAGRLRTKWSGVHDDEIYFRDTAHGFLSWALATLVVAGVMGSALTSVVGGGVQAASTVVSGATSAAGAGASAASQSGMASQANDMTSYFVDSLFRPADAAAANAQGAEGNAAATGQATRILLSSAASGEVSVEDRTYLAQLVAARAGVSQADAEARVDGVLKRIETAKTDAKQAADTARKAAATFSLVTALSLLLGAFIASVAALIGGRGRDENPDVMIVR</sequence>
<dbReference type="RefSeq" id="WP_165118625.1">
    <property type="nucleotide sequence ID" value="NZ_JAAKZG010000005.1"/>
</dbReference>
<evidence type="ECO:0000256" key="1">
    <source>
        <dbReference type="SAM" id="Phobius"/>
    </source>
</evidence>
<feature type="transmembrane region" description="Helical" evidence="1">
    <location>
        <begin position="20"/>
        <end position="43"/>
    </location>
</feature>
<feature type="transmembrane region" description="Helical" evidence="1">
    <location>
        <begin position="268"/>
        <end position="292"/>
    </location>
</feature>
<dbReference type="Proteomes" id="UP000481252">
    <property type="component" value="Unassembled WGS sequence"/>
</dbReference>
<evidence type="ECO:0000313" key="2">
    <source>
        <dbReference type="EMBL" id="NGN42363.1"/>
    </source>
</evidence>
<feature type="transmembrane region" description="Helical" evidence="1">
    <location>
        <begin position="64"/>
        <end position="89"/>
    </location>
</feature>
<keyword evidence="3" id="KW-1185">Reference proteome</keyword>
<organism evidence="2 3">
    <name type="scientific">Mesorhizobium zhangyense</name>
    <dbReference type="NCBI Taxonomy" id="1776730"/>
    <lineage>
        <taxon>Bacteria</taxon>
        <taxon>Pseudomonadati</taxon>
        <taxon>Pseudomonadota</taxon>
        <taxon>Alphaproteobacteria</taxon>
        <taxon>Hyphomicrobiales</taxon>
        <taxon>Phyllobacteriaceae</taxon>
        <taxon>Mesorhizobium</taxon>
    </lineage>
</organism>
<reference evidence="2 3" key="1">
    <citation type="submission" date="2020-02" db="EMBL/GenBank/DDBJ databases">
        <title>Genome sequence of the type strain CGMCC 1.15528 of Mesorhizobium zhangyense.</title>
        <authorList>
            <person name="Gao J."/>
            <person name="Sun J."/>
        </authorList>
    </citation>
    <scope>NUCLEOTIDE SEQUENCE [LARGE SCALE GENOMIC DNA]</scope>
    <source>
        <strain evidence="2 3">CGMCC 1.15528</strain>
    </source>
</reference>
<evidence type="ECO:0000313" key="3">
    <source>
        <dbReference type="Proteomes" id="UP000481252"/>
    </source>
</evidence>
<dbReference type="AlphaFoldDB" id="A0A7C9V8D6"/>
<keyword evidence="1" id="KW-1133">Transmembrane helix</keyword>
<name>A0A7C9V8D6_9HYPH</name>
<evidence type="ECO:0008006" key="4">
    <source>
        <dbReference type="Google" id="ProtNLM"/>
    </source>
</evidence>
<gene>
    <name evidence="2" type="ORF">G6N74_14940</name>
</gene>